<sequence>MAAILKSGWTAPTSPETFPFERHQMNSQDFDKCRQFLEDQLSKNIDNKELLATYQKLIELKSQYDTATDKALIEKEIREAELNTQFRTAAYANDTDLNKAVHSNITNSNMAWNAQQAESQRHHQTTVANTMTHAMSNGYQPWQPMPGTLPHQSGQY</sequence>
<protein>
    <submittedName>
        <fullName evidence="1">Uncharacterized protein</fullName>
    </submittedName>
</protein>
<dbReference type="EMBL" id="AM743169">
    <property type="protein sequence ID" value="CAQ45404.1"/>
    <property type="molecule type" value="Genomic_DNA"/>
</dbReference>
<dbReference type="AlphaFoldDB" id="B2FM36"/>
<reference evidence="1 2" key="1">
    <citation type="journal article" date="2008" name="Genome Biol.">
        <title>The complete genome, comparative and functional analysis of Stenotrophomonas maltophilia reveals an organism heavily shielded by drug resistance determinants.</title>
        <authorList>
            <person name="Crossman L.C."/>
            <person name="Gould V.C."/>
            <person name="Dow J.M."/>
            <person name="Vernikos G.S."/>
            <person name="Okazaki A."/>
            <person name="Sebaihia M."/>
            <person name="Saunders D."/>
            <person name="Arrowsmith C."/>
            <person name="Carver T."/>
            <person name="Peters N."/>
            <person name="Adlem E."/>
            <person name="Kerhornou A."/>
            <person name="Lord A."/>
            <person name="Murphy L."/>
            <person name="Seeger K."/>
            <person name="Squares R."/>
            <person name="Rutter S."/>
            <person name="Quail M.A."/>
            <person name="Rajandream M.A."/>
            <person name="Harris D."/>
            <person name="Churcher C."/>
            <person name="Bentley S.D."/>
            <person name="Parkhill J."/>
            <person name="Thomson N.R."/>
            <person name="Avison M.B."/>
        </authorList>
    </citation>
    <scope>NUCLEOTIDE SEQUENCE [LARGE SCALE GENOMIC DNA]</scope>
    <source>
        <strain evidence="1 2">K279a</strain>
    </source>
</reference>
<dbReference type="EnsemblBacteria" id="CAQ45404">
    <property type="protein sequence ID" value="CAQ45404"/>
    <property type="gene ID" value="Smlt1880"/>
</dbReference>
<accession>B2FM36</accession>
<proteinExistence type="predicted"/>
<dbReference type="KEGG" id="sml:Smlt1880"/>
<keyword evidence="2" id="KW-1185">Reference proteome</keyword>
<evidence type="ECO:0000313" key="1">
    <source>
        <dbReference type="EMBL" id="CAQ45404.1"/>
    </source>
</evidence>
<organism evidence="1 2">
    <name type="scientific">Stenotrophomonas maltophilia (strain K279a)</name>
    <dbReference type="NCBI Taxonomy" id="522373"/>
    <lineage>
        <taxon>Bacteria</taxon>
        <taxon>Pseudomonadati</taxon>
        <taxon>Pseudomonadota</taxon>
        <taxon>Gammaproteobacteria</taxon>
        <taxon>Lysobacterales</taxon>
        <taxon>Lysobacteraceae</taxon>
        <taxon>Stenotrophomonas</taxon>
        <taxon>Stenotrophomonas maltophilia group</taxon>
    </lineage>
</organism>
<dbReference type="HOGENOM" id="CLU_1685598_0_0_6"/>
<gene>
    <name evidence="1" type="ordered locus">Smlt1880</name>
</gene>
<name>B2FM36_STRMK</name>
<evidence type="ECO:0000313" key="2">
    <source>
        <dbReference type="Proteomes" id="UP000008840"/>
    </source>
</evidence>
<dbReference type="Proteomes" id="UP000008840">
    <property type="component" value="Chromosome"/>
</dbReference>